<protein>
    <submittedName>
        <fullName evidence="18">TonB-dependent siderophore receptor</fullName>
    </submittedName>
</protein>
<dbReference type="PANTHER" id="PTHR32552">
    <property type="entry name" value="FERRICHROME IRON RECEPTOR-RELATED"/>
    <property type="match status" value="1"/>
</dbReference>
<dbReference type="Pfam" id="PF07660">
    <property type="entry name" value="STN"/>
    <property type="match status" value="1"/>
</dbReference>
<dbReference type="SUPFAM" id="SSF56935">
    <property type="entry name" value="Porins"/>
    <property type="match status" value="1"/>
</dbReference>
<evidence type="ECO:0000256" key="13">
    <source>
        <dbReference type="ARBA" id="ARBA00023237"/>
    </source>
</evidence>
<feature type="domain" description="Secretin/TonB short N-terminal" evidence="17">
    <location>
        <begin position="69"/>
        <end position="119"/>
    </location>
</feature>
<dbReference type="PANTHER" id="PTHR32552:SF68">
    <property type="entry name" value="FERRICHROME OUTER MEMBRANE TRANSPORTER_PHAGE RECEPTOR"/>
    <property type="match status" value="1"/>
</dbReference>
<dbReference type="NCBIfam" id="TIGR01783">
    <property type="entry name" value="TonB-siderophor"/>
    <property type="match status" value="1"/>
</dbReference>
<evidence type="ECO:0000256" key="8">
    <source>
        <dbReference type="ARBA" id="ARBA00023004"/>
    </source>
</evidence>
<evidence type="ECO:0000256" key="10">
    <source>
        <dbReference type="ARBA" id="ARBA00023077"/>
    </source>
</evidence>
<evidence type="ECO:0000256" key="14">
    <source>
        <dbReference type="PROSITE-ProRule" id="PRU01360"/>
    </source>
</evidence>
<keyword evidence="8" id="KW-0408">Iron</keyword>
<sequence>MLFSFSHHPSRPWRRRTLASALALTLGCGPALATPPAETAPPPAALRDIRIDAGPLAPALSRFAQQTGITLSFSPDLVKARRTHGLRQPTSVAQALAQLLAGTGLTVEQGRGGYVVVPVQQGAPEHVLDPVTVRGQPGGTNGVDPVDGYQAGYSRTATKTDTPVLETAQSISVVTSDQIADRKASSVEEAVAYTAGVSVGGAGLDPRFDQIKVRGYPATTNADFLDGLRQPNTGWLSYYISEPYALERVEILKGPASVLYGQISPGGMVNRVSKRPSLSARKEVELQAGNNDHLQGQFDVGGKLDRNADVLYRLVGVARDAETDIEQVDNDITLLAPSLSWRIDEDTQLTLLAQYSDRLTSGSPRPYQQGDTLTRFWPGDEAFDKLEQQQWSLGYEFEHAFNNNVRFQHNLRYGNVDTTNQYLGVTGADSSNPNLLRRSSYGIYETMESVTSDTRLVTELSTGPVRHTLLTGIDYTWLNYDVVYASGTAPAIDITNPDYHQPVPKPTTGTVFTDQSGISHRGGLYLTNQMAFGGWRLSAGLRQDWSATDKKNRLNGSHDKSHNDKTTGQIGALYLFDSGVAPYVSYAQSFLPENGANIHGEDYQPTEGEQVELGVKYQPPGSRTLLTASLYQLTQTNVLTRDPDNALNHLQTGEERSRGIELEAVSDINEALRMTASYAFNDAEVTKSNDGDEGRDPINRPRHLASLWLEYHQYGGVLDGLGVAGGARYVGSNYSDSNNDKKNEAYTLVDLGAHYDLRGALTGFRVGVNAKNVLDKQYIACEAGYCYRGEGRSVIGSVSYRW</sequence>
<dbReference type="PROSITE" id="PS52016">
    <property type="entry name" value="TONB_DEPENDENT_REC_3"/>
    <property type="match status" value="1"/>
</dbReference>
<keyword evidence="19" id="KW-1185">Reference proteome</keyword>
<dbReference type="Pfam" id="PF07715">
    <property type="entry name" value="Plug"/>
    <property type="match status" value="1"/>
</dbReference>
<evidence type="ECO:0000256" key="11">
    <source>
        <dbReference type="ARBA" id="ARBA00023136"/>
    </source>
</evidence>
<evidence type="ECO:0000256" key="4">
    <source>
        <dbReference type="ARBA" id="ARBA00022452"/>
    </source>
</evidence>
<evidence type="ECO:0000313" key="18">
    <source>
        <dbReference type="EMBL" id="KAF0805231.1"/>
    </source>
</evidence>
<dbReference type="SMART" id="SM00965">
    <property type="entry name" value="STN"/>
    <property type="match status" value="1"/>
</dbReference>
<evidence type="ECO:0000256" key="1">
    <source>
        <dbReference type="ARBA" id="ARBA00004571"/>
    </source>
</evidence>
<evidence type="ECO:0000256" key="12">
    <source>
        <dbReference type="ARBA" id="ARBA00023170"/>
    </source>
</evidence>
<dbReference type="Pfam" id="PF00593">
    <property type="entry name" value="TonB_dep_Rec_b-barrel"/>
    <property type="match status" value="1"/>
</dbReference>
<evidence type="ECO:0000256" key="7">
    <source>
        <dbReference type="ARBA" id="ARBA00022729"/>
    </source>
</evidence>
<dbReference type="InterPro" id="IPR011662">
    <property type="entry name" value="Secretin/TonB_short_N"/>
</dbReference>
<evidence type="ECO:0000256" key="3">
    <source>
        <dbReference type="ARBA" id="ARBA00022448"/>
    </source>
</evidence>
<keyword evidence="7 16" id="KW-0732">Signal</keyword>
<keyword evidence="10 15" id="KW-0798">TonB box</keyword>
<comment type="similarity">
    <text evidence="2 14 15">Belongs to the TonB-dependent receptor family.</text>
</comment>
<evidence type="ECO:0000259" key="17">
    <source>
        <dbReference type="SMART" id="SM00965"/>
    </source>
</evidence>
<keyword evidence="4 14" id="KW-1134">Transmembrane beta strand</keyword>
<keyword evidence="12 18" id="KW-0675">Receptor</keyword>
<dbReference type="CDD" id="cd01347">
    <property type="entry name" value="ligand_gated_channel"/>
    <property type="match status" value="1"/>
</dbReference>
<evidence type="ECO:0000256" key="5">
    <source>
        <dbReference type="ARBA" id="ARBA00022496"/>
    </source>
</evidence>
<dbReference type="Gene3D" id="2.40.170.20">
    <property type="entry name" value="TonB-dependent receptor, beta-barrel domain"/>
    <property type="match status" value="1"/>
</dbReference>
<reference evidence="18 19" key="1">
    <citation type="submission" date="2012-09" db="EMBL/GenBank/DDBJ databases">
        <title>Genome Sequence of alkane-degrading Bacterium Alcanivorax sp. 6-D-6.</title>
        <authorList>
            <person name="Lai Q."/>
            <person name="Shao Z."/>
        </authorList>
    </citation>
    <scope>NUCLEOTIDE SEQUENCE [LARGE SCALE GENOMIC DNA]</scope>
    <source>
        <strain evidence="18 19">6-D-6</strain>
    </source>
</reference>
<dbReference type="RefSeq" id="WP_133491571.1">
    <property type="nucleotide sequence ID" value="NZ_AQPF01000019.1"/>
</dbReference>
<feature type="chain" id="PRO_5045592135" evidence="16">
    <location>
        <begin position="34"/>
        <end position="802"/>
    </location>
</feature>
<dbReference type="InterPro" id="IPR000531">
    <property type="entry name" value="Beta-barrel_TonB"/>
</dbReference>
<evidence type="ECO:0000256" key="15">
    <source>
        <dbReference type="RuleBase" id="RU003357"/>
    </source>
</evidence>
<dbReference type="Proteomes" id="UP000771797">
    <property type="component" value="Unassembled WGS sequence"/>
</dbReference>
<evidence type="ECO:0000256" key="16">
    <source>
        <dbReference type="SAM" id="SignalP"/>
    </source>
</evidence>
<dbReference type="InterPro" id="IPR010105">
    <property type="entry name" value="TonB_sidphr_rcpt"/>
</dbReference>
<proteinExistence type="inferred from homology"/>
<feature type="signal peptide" evidence="16">
    <location>
        <begin position="1"/>
        <end position="33"/>
    </location>
</feature>
<evidence type="ECO:0000313" key="19">
    <source>
        <dbReference type="Proteomes" id="UP000771797"/>
    </source>
</evidence>
<comment type="caution">
    <text evidence="18">The sequence shown here is derived from an EMBL/GenBank/DDBJ whole genome shotgun (WGS) entry which is preliminary data.</text>
</comment>
<evidence type="ECO:0000256" key="2">
    <source>
        <dbReference type="ARBA" id="ARBA00009810"/>
    </source>
</evidence>
<keyword evidence="5" id="KW-0410">Iron transport</keyword>
<dbReference type="Gene3D" id="3.55.50.30">
    <property type="match status" value="1"/>
</dbReference>
<keyword evidence="3 14" id="KW-0813">Transport</keyword>
<dbReference type="InterPro" id="IPR039426">
    <property type="entry name" value="TonB-dep_rcpt-like"/>
</dbReference>
<organism evidence="18 19">
    <name type="scientific">Alcanivorax xiamenensis</name>
    <dbReference type="NCBI Taxonomy" id="1177156"/>
    <lineage>
        <taxon>Bacteria</taxon>
        <taxon>Pseudomonadati</taxon>
        <taxon>Pseudomonadota</taxon>
        <taxon>Gammaproteobacteria</taxon>
        <taxon>Oceanospirillales</taxon>
        <taxon>Alcanivoracaceae</taxon>
        <taxon>Alcanivorax</taxon>
    </lineage>
</organism>
<keyword evidence="13 14" id="KW-0998">Cell outer membrane</keyword>
<keyword evidence="6 14" id="KW-0812">Transmembrane</keyword>
<keyword evidence="11 14" id="KW-0472">Membrane</keyword>
<keyword evidence="9" id="KW-0406">Ion transport</keyword>
<dbReference type="InterPro" id="IPR037066">
    <property type="entry name" value="Plug_dom_sf"/>
</dbReference>
<dbReference type="EMBL" id="AQPF01000019">
    <property type="protein sequence ID" value="KAF0805231.1"/>
    <property type="molecule type" value="Genomic_DNA"/>
</dbReference>
<dbReference type="InterPro" id="IPR036942">
    <property type="entry name" value="Beta-barrel_TonB_sf"/>
</dbReference>
<comment type="subcellular location">
    <subcellularLocation>
        <location evidence="1 14">Cell outer membrane</location>
        <topology evidence="1 14">Multi-pass membrane protein</topology>
    </subcellularLocation>
</comment>
<dbReference type="InterPro" id="IPR012910">
    <property type="entry name" value="Plug_dom"/>
</dbReference>
<evidence type="ECO:0000256" key="9">
    <source>
        <dbReference type="ARBA" id="ARBA00023065"/>
    </source>
</evidence>
<accession>A0ABQ6Y709</accession>
<gene>
    <name evidence="18" type="ORF">A6D6_02468</name>
</gene>
<name>A0ABQ6Y709_9GAMM</name>
<evidence type="ECO:0000256" key="6">
    <source>
        <dbReference type="ARBA" id="ARBA00022692"/>
    </source>
</evidence>
<dbReference type="Gene3D" id="2.170.130.10">
    <property type="entry name" value="TonB-dependent receptor, plug domain"/>
    <property type="match status" value="1"/>
</dbReference>